<keyword evidence="3" id="KW-1185">Reference proteome</keyword>
<evidence type="ECO:0000256" key="1">
    <source>
        <dbReference type="SAM" id="Phobius"/>
    </source>
</evidence>
<accession>A0A0R1J9V9</accession>
<name>A0A0R1J9V9_9LACO</name>
<gene>
    <name evidence="2" type="ORF">FC72_GL000241</name>
</gene>
<organism evidence="2 3">
    <name type="scientific">Companilactobacillus tucceti DSM 20183</name>
    <dbReference type="NCBI Taxonomy" id="1423811"/>
    <lineage>
        <taxon>Bacteria</taxon>
        <taxon>Bacillati</taxon>
        <taxon>Bacillota</taxon>
        <taxon>Bacilli</taxon>
        <taxon>Lactobacillales</taxon>
        <taxon>Lactobacillaceae</taxon>
        <taxon>Companilactobacillus</taxon>
    </lineage>
</organism>
<dbReference type="PATRIC" id="fig|1423811.3.peg.240"/>
<reference evidence="2 3" key="1">
    <citation type="journal article" date="2015" name="Genome Announc.">
        <title>Expanding the biotechnology potential of lactobacilli through comparative genomics of 213 strains and associated genera.</title>
        <authorList>
            <person name="Sun Z."/>
            <person name="Harris H.M."/>
            <person name="McCann A."/>
            <person name="Guo C."/>
            <person name="Argimon S."/>
            <person name="Zhang W."/>
            <person name="Yang X."/>
            <person name="Jeffery I.B."/>
            <person name="Cooney J.C."/>
            <person name="Kagawa T.F."/>
            <person name="Liu W."/>
            <person name="Song Y."/>
            <person name="Salvetti E."/>
            <person name="Wrobel A."/>
            <person name="Rasinkangas P."/>
            <person name="Parkhill J."/>
            <person name="Rea M.C."/>
            <person name="O'Sullivan O."/>
            <person name="Ritari J."/>
            <person name="Douillard F.P."/>
            <person name="Paul Ross R."/>
            <person name="Yang R."/>
            <person name="Briner A.E."/>
            <person name="Felis G.E."/>
            <person name="de Vos W.M."/>
            <person name="Barrangou R."/>
            <person name="Klaenhammer T.R."/>
            <person name="Caufield P.W."/>
            <person name="Cui Y."/>
            <person name="Zhang H."/>
            <person name="O'Toole P.W."/>
        </authorList>
    </citation>
    <scope>NUCLEOTIDE SEQUENCE [LARGE SCALE GENOMIC DNA]</scope>
    <source>
        <strain evidence="2 3">DSM 20183</strain>
    </source>
</reference>
<keyword evidence="1" id="KW-0472">Membrane</keyword>
<comment type="caution">
    <text evidence="2">The sequence shown here is derived from an EMBL/GenBank/DDBJ whole genome shotgun (WGS) entry which is preliminary data.</text>
</comment>
<proteinExistence type="predicted"/>
<dbReference type="OrthoDB" id="2313159at2"/>
<sequence>MKKYRKNLKIISLLIFTTISFFFLTLQYQRMNAGYEDTKEIKISKNQKVKTNNVEFKILDTTTDKNCINVILNIKQTKPGFYGMKKSNDFFENMWIASPYNYSEHINNENITDFNNHIFDMKKYSSGKDMTAKVSFKKDKLDKNSHFYFLVSDNNRFTKYSLFLN</sequence>
<keyword evidence="1" id="KW-1133">Transmembrane helix</keyword>
<protein>
    <recommendedName>
        <fullName evidence="4">DUF5067 domain-containing protein</fullName>
    </recommendedName>
</protein>
<keyword evidence="1" id="KW-0812">Transmembrane</keyword>
<evidence type="ECO:0000313" key="2">
    <source>
        <dbReference type="EMBL" id="KRK65795.1"/>
    </source>
</evidence>
<dbReference type="AlphaFoldDB" id="A0A0R1J9V9"/>
<evidence type="ECO:0008006" key="4">
    <source>
        <dbReference type="Google" id="ProtNLM"/>
    </source>
</evidence>
<dbReference type="RefSeq" id="WP_057763922.1">
    <property type="nucleotide sequence ID" value="NZ_AZDG01000001.1"/>
</dbReference>
<dbReference type="Proteomes" id="UP000050929">
    <property type="component" value="Unassembled WGS sequence"/>
</dbReference>
<feature type="transmembrane region" description="Helical" evidence="1">
    <location>
        <begin position="7"/>
        <end position="26"/>
    </location>
</feature>
<evidence type="ECO:0000313" key="3">
    <source>
        <dbReference type="Proteomes" id="UP000050929"/>
    </source>
</evidence>
<dbReference type="EMBL" id="AZDG01000001">
    <property type="protein sequence ID" value="KRK65795.1"/>
    <property type="molecule type" value="Genomic_DNA"/>
</dbReference>